<dbReference type="InterPro" id="IPR040036">
    <property type="entry name" value="CYCLOPS"/>
</dbReference>
<feature type="compositionally biased region" description="Basic and acidic residues" evidence="2">
    <location>
        <begin position="398"/>
        <end position="414"/>
    </location>
</feature>
<sequence>MEGRGYSDFYRNTSEELFLKSLMEGSIGVPTMEMVGFKNLSHNFRTDSEELFKSWLTNGEASNYSFLIDNPGYNPASIAHHRTRQASRRMSTELTSVSDHQHGGLVQRKGSNENLPPQNTSTDESLSDLNQHSIRNVAERGVQASNLYLAKAWFHSSQPMTRSRSSELRRRYAVMQNSQTLMGMEAIHNASGHAVNNLKQDFPNPNGFNDTSMCETPNPFSTFMSPSNSSSSTFTTPQVVDKVSSVVSMLKGTLERKKLSNQIDKEFVEDSPLEYYCAQEARGNSSLNRGQGSHFPEVQGTFQDISAVQLTGPDFIQNVEESIGIDLEGFVAPSNPSQMCNLSREPSQSESSAAAPVVSTGIDACDGPSNSGQTLSMCESSRKQVGNKRSSENGSVAKDIRERIFDNLKEDHKQKGSAVQYGSAKSTGSVEKGDPTKKRRVERSRKMAEAKERTLTPAIPSDIQAILKRCENLEKEVRSLKLNLAFMNRKDSEQTKQIEELQKQNEELGEEKERLLEEIERIISETGKM</sequence>
<name>A0AA88V7S1_9ASTE</name>
<dbReference type="GO" id="GO:0005634">
    <property type="term" value="C:nucleus"/>
    <property type="evidence" value="ECO:0007669"/>
    <property type="project" value="InterPro"/>
</dbReference>
<feature type="region of interest" description="Disordered" evidence="2">
    <location>
        <begin position="82"/>
        <end position="127"/>
    </location>
</feature>
<dbReference type="GO" id="GO:0043565">
    <property type="term" value="F:sequence-specific DNA binding"/>
    <property type="evidence" value="ECO:0007669"/>
    <property type="project" value="InterPro"/>
</dbReference>
<dbReference type="EMBL" id="JAVXUP010002502">
    <property type="protein sequence ID" value="KAK3002933.1"/>
    <property type="molecule type" value="Genomic_DNA"/>
</dbReference>
<accession>A0AA88V7S1</accession>
<dbReference type="Proteomes" id="UP001188597">
    <property type="component" value="Unassembled WGS sequence"/>
</dbReference>
<feature type="compositionally biased region" description="Polar residues" evidence="2">
    <location>
        <begin position="368"/>
        <end position="394"/>
    </location>
</feature>
<comment type="caution">
    <text evidence="3">The sequence shown here is derived from an EMBL/GenBank/DDBJ whole genome shotgun (WGS) entry which is preliminary data.</text>
</comment>
<evidence type="ECO:0000256" key="2">
    <source>
        <dbReference type="SAM" id="MobiDB-lite"/>
    </source>
</evidence>
<dbReference type="PANTHER" id="PTHR36890:SF1">
    <property type="entry name" value="PROTEIN CYCLOPS"/>
    <property type="match status" value="1"/>
</dbReference>
<dbReference type="PANTHER" id="PTHR36890">
    <property type="entry name" value="PROTEIN CYCLOPS"/>
    <property type="match status" value="1"/>
</dbReference>
<evidence type="ECO:0000313" key="3">
    <source>
        <dbReference type="EMBL" id="KAK3002933.1"/>
    </source>
</evidence>
<keyword evidence="1" id="KW-0175">Coiled coil</keyword>
<gene>
    <name evidence="3" type="ORF">RJ639_019098</name>
</gene>
<organism evidence="3 4">
    <name type="scientific">Escallonia herrerae</name>
    <dbReference type="NCBI Taxonomy" id="1293975"/>
    <lineage>
        <taxon>Eukaryota</taxon>
        <taxon>Viridiplantae</taxon>
        <taxon>Streptophyta</taxon>
        <taxon>Embryophyta</taxon>
        <taxon>Tracheophyta</taxon>
        <taxon>Spermatophyta</taxon>
        <taxon>Magnoliopsida</taxon>
        <taxon>eudicotyledons</taxon>
        <taxon>Gunneridae</taxon>
        <taxon>Pentapetalae</taxon>
        <taxon>asterids</taxon>
        <taxon>campanulids</taxon>
        <taxon>Escalloniales</taxon>
        <taxon>Escalloniaceae</taxon>
        <taxon>Escallonia</taxon>
    </lineage>
</organism>
<evidence type="ECO:0000313" key="4">
    <source>
        <dbReference type="Proteomes" id="UP001188597"/>
    </source>
</evidence>
<feature type="region of interest" description="Disordered" evidence="2">
    <location>
        <begin position="337"/>
        <end position="452"/>
    </location>
</feature>
<proteinExistence type="predicted"/>
<feature type="coiled-coil region" evidence="1">
    <location>
        <begin position="463"/>
        <end position="525"/>
    </location>
</feature>
<dbReference type="AlphaFoldDB" id="A0AA88V7S1"/>
<keyword evidence="4" id="KW-1185">Reference proteome</keyword>
<evidence type="ECO:0008006" key="5">
    <source>
        <dbReference type="Google" id="ProtNLM"/>
    </source>
</evidence>
<dbReference type="GO" id="GO:0036377">
    <property type="term" value="P:arbuscular mycorrhizal association"/>
    <property type="evidence" value="ECO:0007669"/>
    <property type="project" value="InterPro"/>
</dbReference>
<protein>
    <recommendedName>
        <fullName evidence="5">Protein CYCLOPS</fullName>
    </recommendedName>
</protein>
<feature type="compositionally biased region" description="Polar residues" evidence="2">
    <location>
        <begin position="112"/>
        <end position="127"/>
    </location>
</feature>
<reference evidence="3" key="1">
    <citation type="submission" date="2022-12" db="EMBL/GenBank/DDBJ databases">
        <title>Draft genome assemblies for two species of Escallonia (Escalloniales).</title>
        <authorList>
            <person name="Chanderbali A."/>
            <person name="Dervinis C."/>
            <person name="Anghel I."/>
            <person name="Soltis D."/>
            <person name="Soltis P."/>
            <person name="Zapata F."/>
        </authorList>
    </citation>
    <scope>NUCLEOTIDE SEQUENCE</scope>
    <source>
        <strain evidence="3">UCBG64.0493</strain>
        <tissue evidence="3">Leaf</tissue>
    </source>
</reference>
<feature type="compositionally biased region" description="Low complexity" evidence="2">
    <location>
        <begin position="343"/>
        <end position="359"/>
    </location>
</feature>
<feature type="compositionally biased region" description="Polar residues" evidence="2">
    <location>
        <begin position="88"/>
        <end position="98"/>
    </location>
</feature>
<evidence type="ECO:0000256" key="1">
    <source>
        <dbReference type="SAM" id="Coils"/>
    </source>
</evidence>